<protein>
    <submittedName>
        <fullName evidence="1">Uncharacterized protein</fullName>
    </submittedName>
</protein>
<sequence>MSRTPSTSTQEIQMDMFDHHPHTQGKYAKRKSRFKRSDGSTSSDTTSNSFVRQEYLPLFTCVFVTDGPLTVLYLTRSNGFDIISGNNSKTPVTTATSSFIVTEMELKDISRDYSGGLIVIISPQLCRCTDLLSVVQLYFPAGQERVKKPLSVRREHFFSSQSLGVGVKASHTRDLCSSPVWT</sequence>
<gene>
    <name evidence="1" type="ORF">E3U43_021140</name>
</gene>
<comment type="caution">
    <text evidence="1">The sequence shown here is derived from an EMBL/GenBank/DDBJ whole genome shotgun (WGS) entry which is preliminary data.</text>
</comment>
<evidence type="ECO:0000313" key="1">
    <source>
        <dbReference type="EMBL" id="TMS14678.1"/>
    </source>
</evidence>
<keyword evidence="2" id="KW-1185">Reference proteome</keyword>
<organism evidence="1 2">
    <name type="scientific">Larimichthys crocea</name>
    <name type="common">Large yellow croaker</name>
    <name type="synonym">Pseudosciaena crocea</name>
    <dbReference type="NCBI Taxonomy" id="215358"/>
    <lineage>
        <taxon>Eukaryota</taxon>
        <taxon>Metazoa</taxon>
        <taxon>Chordata</taxon>
        <taxon>Craniata</taxon>
        <taxon>Vertebrata</taxon>
        <taxon>Euteleostomi</taxon>
        <taxon>Actinopterygii</taxon>
        <taxon>Neopterygii</taxon>
        <taxon>Teleostei</taxon>
        <taxon>Neoteleostei</taxon>
        <taxon>Acanthomorphata</taxon>
        <taxon>Eupercaria</taxon>
        <taxon>Sciaenidae</taxon>
        <taxon>Larimichthys</taxon>
    </lineage>
</organism>
<dbReference type="EMBL" id="CM011682">
    <property type="protein sequence ID" value="TMS14678.1"/>
    <property type="molecule type" value="Genomic_DNA"/>
</dbReference>
<name>A0ACD3R7L1_LARCR</name>
<reference evidence="1" key="1">
    <citation type="submission" date="2018-11" db="EMBL/GenBank/DDBJ databases">
        <title>The sequence and de novo assembly of Larimichthys crocea genome using PacBio and Hi-C technologies.</title>
        <authorList>
            <person name="Xu P."/>
            <person name="Chen B."/>
            <person name="Zhou Z."/>
            <person name="Ke Q."/>
            <person name="Wu Y."/>
            <person name="Bai H."/>
            <person name="Pu F."/>
        </authorList>
    </citation>
    <scope>NUCLEOTIDE SEQUENCE</scope>
    <source>
        <tissue evidence="1">Muscle</tissue>
    </source>
</reference>
<proteinExistence type="predicted"/>
<accession>A0ACD3R7L1</accession>
<evidence type="ECO:0000313" key="2">
    <source>
        <dbReference type="Proteomes" id="UP000793456"/>
    </source>
</evidence>
<dbReference type="Proteomes" id="UP000793456">
    <property type="component" value="Chromosome IX"/>
</dbReference>